<gene>
    <name evidence="1" type="ORF">G2W53_040247</name>
</gene>
<protein>
    <submittedName>
        <fullName evidence="1">Uncharacterized protein</fullName>
    </submittedName>
</protein>
<organism evidence="1 2">
    <name type="scientific">Senna tora</name>
    <dbReference type="NCBI Taxonomy" id="362788"/>
    <lineage>
        <taxon>Eukaryota</taxon>
        <taxon>Viridiplantae</taxon>
        <taxon>Streptophyta</taxon>
        <taxon>Embryophyta</taxon>
        <taxon>Tracheophyta</taxon>
        <taxon>Spermatophyta</taxon>
        <taxon>Magnoliopsida</taxon>
        <taxon>eudicotyledons</taxon>
        <taxon>Gunneridae</taxon>
        <taxon>Pentapetalae</taxon>
        <taxon>rosids</taxon>
        <taxon>fabids</taxon>
        <taxon>Fabales</taxon>
        <taxon>Fabaceae</taxon>
        <taxon>Caesalpinioideae</taxon>
        <taxon>Cassia clade</taxon>
        <taxon>Senna</taxon>
    </lineage>
</organism>
<name>A0A834W6X1_9FABA</name>
<dbReference type="Proteomes" id="UP000634136">
    <property type="component" value="Unassembled WGS sequence"/>
</dbReference>
<comment type="caution">
    <text evidence="1">The sequence shown here is derived from an EMBL/GenBank/DDBJ whole genome shotgun (WGS) entry which is preliminary data.</text>
</comment>
<reference evidence="1" key="1">
    <citation type="submission" date="2020-09" db="EMBL/GenBank/DDBJ databases">
        <title>Genome-Enabled Discovery of Anthraquinone Biosynthesis in Senna tora.</title>
        <authorList>
            <person name="Kang S.-H."/>
            <person name="Pandey R.P."/>
            <person name="Lee C.-M."/>
            <person name="Sim J.-S."/>
            <person name="Jeong J.-T."/>
            <person name="Choi B.-S."/>
            <person name="Jung M."/>
            <person name="Ginzburg D."/>
            <person name="Zhao K."/>
            <person name="Won S.Y."/>
            <person name="Oh T.-J."/>
            <person name="Yu Y."/>
            <person name="Kim N.-H."/>
            <person name="Lee O.R."/>
            <person name="Lee T.-H."/>
            <person name="Bashyal P."/>
            <person name="Kim T.-S."/>
            <person name="Lee W.-H."/>
            <person name="Kawkins C."/>
            <person name="Kim C.-K."/>
            <person name="Kim J.S."/>
            <person name="Ahn B.O."/>
            <person name="Rhee S.Y."/>
            <person name="Sohng J.K."/>
        </authorList>
    </citation>
    <scope>NUCLEOTIDE SEQUENCE</scope>
    <source>
        <tissue evidence="1">Leaf</tissue>
    </source>
</reference>
<accession>A0A834W6X1</accession>
<dbReference type="EMBL" id="JAAIUW010000012">
    <property type="protein sequence ID" value="KAF7808086.1"/>
    <property type="molecule type" value="Genomic_DNA"/>
</dbReference>
<evidence type="ECO:0000313" key="1">
    <source>
        <dbReference type="EMBL" id="KAF7808086.1"/>
    </source>
</evidence>
<evidence type="ECO:0000313" key="2">
    <source>
        <dbReference type="Proteomes" id="UP000634136"/>
    </source>
</evidence>
<proteinExistence type="predicted"/>
<keyword evidence="2" id="KW-1185">Reference proteome</keyword>
<dbReference type="AlphaFoldDB" id="A0A834W6X1"/>
<sequence length="59" mass="6845">MTCYTFLAIKSPVLTLNLLGFPNTIGIDWHDLTHLPYDHEPHTNIKSTRILKYTAKRSF</sequence>